<dbReference type="AlphaFoldDB" id="A0A0N8TB44"/>
<dbReference type="Pfam" id="PF13302">
    <property type="entry name" value="Acetyltransf_3"/>
    <property type="match status" value="1"/>
</dbReference>
<dbReference type="PANTHER" id="PTHR43792">
    <property type="entry name" value="GNAT FAMILY, PUTATIVE (AFU_ORTHOLOGUE AFUA_3G00765)-RELATED-RELATED"/>
    <property type="match status" value="1"/>
</dbReference>
<evidence type="ECO:0000259" key="1">
    <source>
        <dbReference type="Pfam" id="PF13302"/>
    </source>
</evidence>
<evidence type="ECO:0000313" key="2">
    <source>
        <dbReference type="EMBL" id="KPZ06961.1"/>
    </source>
</evidence>
<keyword evidence="2" id="KW-0808">Transferase</keyword>
<feature type="domain" description="N-acetyltransferase" evidence="1">
    <location>
        <begin position="39"/>
        <end position="178"/>
    </location>
</feature>
<keyword evidence="2" id="KW-0687">Ribonucleoprotein</keyword>
<reference evidence="2 3" key="1">
    <citation type="submission" date="2015-09" db="EMBL/GenBank/DDBJ databases">
        <title>Genome announcement of multiple Pseudomonas syringae strains.</title>
        <authorList>
            <person name="Thakur S."/>
            <person name="Wang P.W."/>
            <person name="Gong Y."/>
            <person name="Weir B.S."/>
            <person name="Guttman D.S."/>
        </authorList>
    </citation>
    <scope>NUCLEOTIDE SEQUENCE [LARGE SCALE GENOMIC DNA]</scope>
    <source>
        <strain evidence="2 3">ICMP3962</strain>
    </source>
</reference>
<organism evidence="2 3">
    <name type="scientific">Pseudomonas amygdali pv. ulmi</name>
    <dbReference type="NCBI Taxonomy" id="251720"/>
    <lineage>
        <taxon>Bacteria</taxon>
        <taxon>Pseudomonadati</taxon>
        <taxon>Pseudomonadota</taxon>
        <taxon>Gammaproteobacteria</taxon>
        <taxon>Pseudomonadales</taxon>
        <taxon>Pseudomonadaceae</taxon>
        <taxon>Pseudomonas</taxon>
        <taxon>Pseudomonas amygdali</taxon>
    </lineage>
</organism>
<dbReference type="SUPFAM" id="SSF55729">
    <property type="entry name" value="Acyl-CoA N-acyltransferases (Nat)"/>
    <property type="match status" value="1"/>
</dbReference>
<proteinExistence type="predicted"/>
<comment type="caution">
    <text evidence="2">The sequence shown here is derived from an EMBL/GenBank/DDBJ whole genome shotgun (WGS) entry which is preliminary data.</text>
</comment>
<dbReference type="Gene3D" id="3.40.630.30">
    <property type="match status" value="1"/>
</dbReference>
<evidence type="ECO:0000313" key="3">
    <source>
        <dbReference type="Proteomes" id="UP000050266"/>
    </source>
</evidence>
<dbReference type="Proteomes" id="UP000050266">
    <property type="component" value="Unassembled WGS sequence"/>
</dbReference>
<dbReference type="GO" id="GO:0016747">
    <property type="term" value="F:acyltransferase activity, transferring groups other than amino-acyl groups"/>
    <property type="evidence" value="ECO:0007669"/>
    <property type="project" value="InterPro"/>
</dbReference>
<dbReference type="InterPro" id="IPR000182">
    <property type="entry name" value="GNAT_dom"/>
</dbReference>
<protein>
    <submittedName>
        <fullName evidence="2">Acetyltransferase, including N-acetylase of ribosomal protein</fullName>
    </submittedName>
</protein>
<accession>A0A0N8TB44</accession>
<keyword evidence="2" id="KW-0689">Ribosomal protein</keyword>
<gene>
    <name evidence="2" type="ORF">ALO41_100133</name>
</gene>
<name>A0A0N8TB44_PSEA0</name>
<dbReference type="EMBL" id="LJRQ01000394">
    <property type="protein sequence ID" value="KPZ06961.1"/>
    <property type="molecule type" value="Genomic_DNA"/>
</dbReference>
<dbReference type="GO" id="GO:0005840">
    <property type="term" value="C:ribosome"/>
    <property type="evidence" value="ECO:0007669"/>
    <property type="project" value="UniProtKB-KW"/>
</dbReference>
<sequence length="210" mass="24402">MCIKQFDLIPGIRDRSSCEHCSTERDIVMTNTPTLYTDRLLLTPLKLEDAPAVQQRFPLWEIVQYLNNRVPWPYPEDGALHYIQDVALPAIALGTEWHWMIRLHSAPREIIGSITLMTHRGNNRGFWLHPDWQGNGYMKEASRVVNRQWFEVMGMPVMQVPKAAPNEASRRISINEGMRIVSTHEGEFVSGRFEVEVWEMTREEWSARGL</sequence>
<dbReference type="InterPro" id="IPR016181">
    <property type="entry name" value="Acyl_CoA_acyltransferase"/>
</dbReference>
<dbReference type="InterPro" id="IPR051531">
    <property type="entry name" value="N-acetyltransferase"/>
</dbReference>
<dbReference type="PATRIC" id="fig|251720.4.peg.2772"/>